<gene>
    <name evidence="1" type="ORF">C7377_1427</name>
</gene>
<comment type="caution">
    <text evidence="1">The sequence shown here is derived from an EMBL/GenBank/DDBJ whole genome shotgun (WGS) entry which is preliminary data.</text>
</comment>
<evidence type="ECO:0000313" key="2">
    <source>
        <dbReference type="Proteomes" id="UP000251835"/>
    </source>
</evidence>
<dbReference type="EMBL" id="QENZ01000004">
    <property type="protein sequence ID" value="PVX51094.1"/>
    <property type="molecule type" value="Genomic_DNA"/>
</dbReference>
<dbReference type="OrthoDB" id="5180668at2"/>
<protein>
    <recommendedName>
        <fullName evidence="3">Rhamnogalacturonan lyase domain-containing protein</fullName>
    </recommendedName>
</protein>
<proteinExistence type="predicted"/>
<dbReference type="RefSeq" id="WP_116496629.1">
    <property type="nucleotide sequence ID" value="NZ_QENZ01000004.1"/>
</dbReference>
<sequence>MTTGLKIETGFFPLAFFLHFVTPTIEINGKKYKKEWGLHLFQLTPGDYVVKISFPYIGMSDCGANEIKVSLSEGETRIIIYSMPPWIFAKGSIRVV</sequence>
<name>A0A7L4UPX8_BALHA</name>
<dbReference type="Proteomes" id="UP000251835">
    <property type="component" value="Unassembled WGS sequence"/>
</dbReference>
<reference evidence="1 2" key="1">
    <citation type="submission" date="2018-05" db="EMBL/GenBank/DDBJ databases">
        <title>Genomic Encyclopedia of Type Strains, Phase IV (KMG-IV): sequencing the most valuable type-strain genomes for metagenomic binning, comparative biology and taxonomic classification.</title>
        <authorList>
            <person name="Goeker M."/>
        </authorList>
    </citation>
    <scope>NUCLEOTIDE SEQUENCE [LARGE SCALE GENOMIC DNA]</scope>
    <source>
        <strain evidence="1 2">DSM 28579</strain>
    </source>
</reference>
<accession>A0A7L4UPX8</accession>
<organism evidence="1 2">
    <name type="scientific">Balneicella halophila</name>
    <dbReference type="NCBI Taxonomy" id="1537566"/>
    <lineage>
        <taxon>Bacteria</taxon>
        <taxon>Pseudomonadati</taxon>
        <taxon>Bacteroidota</taxon>
        <taxon>Bacteroidia</taxon>
        <taxon>Bacteroidales</taxon>
        <taxon>Balneicellaceae</taxon>
        <taxon>Balneicella</taxon>
    </lineage>
</organism>
<dbReference type="AlphaFoldDB" id="A0A7L4UPX8"/>
<evidence type="ECO:0008006" key="3">
    <source>
        <dbReference type="Google" id="ProtNLM"/>
    </source>
</evidence>
<keyword evidence="2" id="KW-1185">Reference proteome</keyword>
<evidence type="ECO:0000313" key="1">
    <source>
        <dbReference type="EMBL" id="PVX51094.1"/>
    </source>
</evidence>